<evidence type="ECO:0000313" key="2">
    <source>
        <dbReference type="Proteomes" id="UP000031036"/>
    </source>
</evidence>
<feature type="non-terminal residue" evidence="1">
    <location>
        <position position="133"/>
    </location>
</feature>
<reference evidence="1 2" key="1">
    <citation type="submission" date="2014-11" db="EMBL/GenBank/DDBJ databases">
        <title>Genetic blueprint of the zoonotic pathogen Toxocara canis.</title>
        <authorList>
            <person name="Zhu X.-Q."/>
            <person name="Korhonen P.K."/>
            <person name="Cai H."/>
            <person name="Young N.D."/>
            <person name="Nejsum P."/>
            <person name="von Samson-Himmelstjerna G."/>
            <person name="Boag P.R."/>
            <person name="Tan P."/>
            <person name="Li Q."/>
            <person name="Min J."/>
            <person name="Yang Y."/>
            <person name="Wang X."/>
            <person name="Fang X."/>
            <person name="Hall R.S."/>
            <person name="Hofmann A."/>
            <person name="Sternberg P.W."/>
            <person name="Jex A.R."/>
            <person name="Gasser R.B."/>
        </authorList>
    </citation>
    <scope>NUCLEOTIDE SEQUENCE [LARGE SCALE GENOMIC DNA]</scope>
    <source>
        <strain evidence="1">PN_DK_2014</strain>
    </source>
</reference>
<protein>
    <submittedName>
        <fullName evidence="1">Uncharacterized protein</fullName>
    </submittedName>
</protein>
<proteinExistence type="predicted"/>
<sequence length="133" mass="15865">TYTEAGTVRMVYSDRTIYVSRYKAVGIFDPNQRLRTITFQRNRLQMKCRFGNHVPQFNYRFTRLHFSKRLKLHFTKNEKHIPCIGASCDGEDALFSINGKPVNSQRFFFKECISMHYQLSHLYHRSMHSFTCI</sequence>
<name>A0A0B2UQP5_TOXCA</name>
<comment type="caution">
    <text evidence="1">The sequence shown here is derived from an EMBL/GenBank/DDBJ whole genome shotgun (WGS) entry which is preliminary data.</text>
</comment>
<evidence type="ECO:0000313" key="1">
    <source>
        <dbReference type="EMBL" id="KHN71482.1"/>
    </source>
</evidence>
<gene>
    <name evidence="1" type="ORF">Tcan_01341</name>
</gene>
<organism evidence="1 2">
    <name type="scientific">Toxocara canis</name>
    <name type="common">Canine roundworm</name>
    <dbReference type="NCBI Taxonomy" id="6265"/>
    <lineage>
        <taxon>Eukaryota</taxon>
        <taxon>Metazoa</taxon>
        <taxon>Ecdysozoa</taxon>
        <taxon>Nematoda</taxon>
        <taxon>Chromadorea</taxon>
        <taxon>Rhabditida</taxon>
        <taxon>Spirurina</taxon>
        <taxon>Ascaridomorpha</taxon>
        <taxon>Ascaridoidea</taxon>
        <taxon>Toxocaridae</taxon>
        <taxon>Toxocara</taxon>
    </lineage>
</organism>
<dbReference type="EMBL" id="JPKZ01022102">
    <property type="protein sequence ID" value="KHN71482.1"/>
    <property type="molecule type" value="Genomic_DNA"/>
</dbReference>
<dbReference type="Proteomes" id="UP000031036">
    <property type="component" value="Unassembled WGS sequence"/>
</dbReference>
<dbReference type="AlphaFoldDB" id="A0A0B2UQP5"/>
<keyword evidence="2" id="KW-1185">Reference proteome</keyword>
<feature type="non-terminal residue" evidence="1">
    <location>
        <position position="1"/>
    </location>
</feature>
<accession>A0A0B2UQP5</accession>